<evidence type="ECO:0000256" key="16">
    <source>
        <dbReference type="ARBA" id="ARBA00023209"/>
    </source>
</evidence>
<keyword evidence="13 24" id="KW-1133">Transmembrane helix</keyword>
<dbReference type="PANTHER" id="PTHR46382:SF1">
    <property type="entry name" value="PHOSPHATIDATE CYTIDYLYLTRANSFERASE"/>
    <property type="match status" value="1"/>
</dbReference>
<dbReference type="PANTHER" id="PTHR46382">
    <property type="entry name" value="PHOSPHATIDATE CYTIDYLYLTRANSFERASE"/>
    <property type="match status" value="1"/>
</dbReference>
<evidence type="ECO:0000256" key="1">
    <source>
        <dbReference type="ARBA" id="ARBA00001698"/>
    </source>
</evidence>
<dbReference type="Pfam" id="PF01148">
    <property type="entry name" value="CTP_transf_1"/>
    <property type="match status" value="1"/>
</dbReference>
<dbReference type="Proteomes" id="UP000262583">
    <property type="component" value="Chromosome"/>
</dbReference>
<dbReference type="EC" id="2.7.7.41" evidence="6"/>
<evidence type="ECO:0000256" key="2">
    <source>
        <dbReference type="ARBA" id="ARBA00004651"/>
    </source>
</evidence>
<keyword evidence="16" id="KW-0594">Phospholipid biosynthesis</keyword>
<evidence type="ECO:0000256" key="6">
    <source>
        <dbReference type="ARBA" id="ARBA00012487"/>
    </source>
</evidence>
<evidence type="ECO:0000256" key="20">
    <source>
        <dbReference type="ARBA" id="ARBA00032253"/>
    </source>
</evidence>
<dbReference type="GO" id="GO:0016024">
    <property type="term" value="P:CDP-diacylglycerol biosynthetic process"/>
    <property type="evidence" value="ECO:0007669"/>
    <property type="project" value="TreeGrafter"/>
</dbReference>
<keyword evidence="11 24" id="KW-0812">Transmembrane</keyword>
<keyword evidence="12 25" id="KW-0548">Nucleotidyltransferase</keyword>
<feature type="transmembrane region" description="Helical" evidence="24">
    <location>
        <begin position="178"/>
        <end position="197"/>
    </location>
</feature>
<feature type="transmembrane region" description="Helical" evidence="24">
    <location>
        <begin position="252"/>
        <end position="275"/>
    </location>
</feature>
<keyword evidence="9" id="KW-0444">Lipid biosynthesis</keyword>
<dbReference type="EMBL" id="CP030759">
    <property type="protein sequence ID" value="AXA34870.1"/>
    <property type="molecule type" value="Genomic_DNA"/>
</dbReference>
<evidence type="ECO:0000256" key="5">
    <source>
        <dbReference type="ARBA" id="ARBA00010185"/>
    </source>
</evidence>
<evidence type="ECO:0000256" key="3">
    <source>
        <dbReference type="ARBA" id="ARBA00005119"/>
    </source>
</evidence>
<evidence type="ECO:0000256" key="24">
    <source>
        <dbReference type="SAM" id="Phobius"/>
    </source>
</evidence>
<evidence type="ECO:0000256" key="22">
    <source>
        <dbReference type="ARBA" id="ARBA00032743"/>
    </source>
</evidence>
<evidence type="ECO:0000256" key="14">
    <source>
        <dbReference type="ARBA" id="ARBA00023098"/>
    </source>
</evidence>
<evidence type="ECO:0000256" key="15">
    <source>
        <dbReference type="ARBA" id="ARBA00023136"/>
    </source>
</evidence>
<dbReference type="KEGG" id="schv:BRCON_0093"/>
<evidence type="ECO:0000256" key="7">
    <source>
        <dbReference type="ARBA" id="ARBA00019373"/>
    </source>
</evidence>
<dbReference type="AlphaFoldDB" id="A0A2Z4Y179"/>
<evidence type="ECO:0000256" key="17">
    <source>
        <dbReference type="ARBA" id="ARBA00023264"/>
    </source>
</evidence>
<proteinExistence type="inferred from homology"/>
<dbReference type="GO" id="GO:0004605">
    <property type="term" value="F:phosphatidate cytidylyltransferase activity"/>
    <property type="evidence" value="ECO:0007669"/>
    <property type="project" value="UniProtKB-EC"/>
</dbReference>
<evidence type="ECO:0000256" key="12">
    <source>
        <dbReference type="ARBA" id="ARBA00022695"/>
    </source>
</evidence>
<evidence type="ECO:0000256" key="10">
    <source>
        <dbReference type="ARBA" id="ARBA00022679"/>
    </source>
</evidence>
<evidence type="ECO:0000256" key="4">
    <source>
        <dbReference type="ARBA" id="ARBA00005189"/>
    </source>
</evidence>
<keyword evidence="8" id="KW-1003">Cell membrane</keyword>
<comment type="pathway">
    <text evidence="3">Phospholipid metabolism; CDP-diacylglycerol biosynthesis; CDP-diacylglycerol from sn-glycerol 3-phosphate: step 3/3.</text>
</comment>
<sequence length="276" mass="29822">MGFQSSRARTALGMICIILAALRFSELSWLLPILAWLIALGGIHEMHGLARQRQIEFSAPVAYVSVSALVASGLVAFEAFPWVAFAVIAALLVCVFLEQIALRAERGTLTNVPALFLSVLYVGLPLACALQILRVDRFYFLFVLLGVWSLDTAAFYVGCAIGRHKMAPRLSPKKSWEGAVAGLLGCLIASLLQRAVFPIDLSWTQVVELGILFGVVGQLGDLAESALKRDAGVKDTGTIFRGHGGILDRIDSLLFCFVAFYLYLICSGTAAVRVLS</sequence>
<gene>
    <name evidence="25" type="ORF">BRCON_0093</name>
</gene>
<evidence type="ECO:0000256" key="19">
    <source>
        <dbReference type="ARBA" id="ARBA00031825"/>
    </source>
</evidence>
<reference evidence="25 26" key="1">
    <citation type="submission" date="2018-05" db="EMBL/GenBank/DDBJ databases">
        <title>A metagenomic window into the 2 km-deep terrestrial subsurface aquifer revealed taxonomically and functionally diverse microbial community comprising novel uncultured bacterial lineages.</title>
        <authorList>
            <person name="Kadnikov V.V."/>
            <person name="Mardanov A.V."/>
            <person name="Beletsky A.V."/>
            <person name="Banks D."/>
            <person name="Pimenov N.V."/>
            <person name="Frank Y.A."/>
            <person name="Karnachuk O.V."/>
            <person name="Ravin N.V."/>
        </authorList>
    </citation>
    <scope>NUCLEOTIDE SEQUENCE [LARGE SCALE GENOMIC DNA]</scope>
    <source>
        <strain evidence="25">BY</strain>
    </source>
</reference>
<evidence type="ECO:0000313" key="25">
    <source>
        <dbReference type="EMBL" id="AXA34870.1"/>
    </source>
</evidence>
<keyword evidence="15 24" id="KW-0472">Membrane</keyword>
<feature type="transmembrane region" description="Helical" evidence="24">
    <location>
        <begin position="12"/>
        <end position="43"/>
    </location>
</feature>
<keyword evidence="10 25" id="KW-0808">Transferase</keyword>
<feature type="transmembrane region" description="Helical" evidence="24">
    <location>
        <begin position="82"/>
        <end position="102"/>
    </location>
</feature>
<accession>A0A2Z4Y179</accession>
<evidence type="ECO:0000256" key="8">
    <source>
        <dbReference type="ARBA" id="ARBA00022475"/>
    </source>
</evidence>
<evidence type="ECO:0000256" key="21">
    <source>
        <dbReference type="ARBA" id="ARBA00032396"/>
    </source>
</evidence>
<dbReference type="GO" id="GO:0005886">
    <property type="term" value="C:plasma membrane"/>
    <property type="evidence" value="ECO:0007669"/>
    <property type="project" value="UniProtKB-SubCell"/>
</dbReference>
<evidence type="ECO:0000256" key="13">
    <source>
        <dbReference type="ARBA" id="ARBA00022989"/>
    </source>
</evidence>
<evidence type="ECO:0000256" key="9">
    <source>
        <dbReference type="ARBA" id="ARBA00022516"/>
    </source>
</evidence>
<comment type="subcellular location">
    <subcellularLocation>
        <location evidence="2">Cell membrane</location>
        <topology evidence="2">Multi-pass membrane protein</topology>
    </subcellularLocation>
</comment>
<organism evidence="25 26">
    <name type="scientific">Sumerlaea chitinivorans</name>
    <dbReference type="NCBI Taxonomy" id="2250252"/>
    <lineage>
        <taxon>Bacteria</taxon>
        <taxon>Candidatus Sumerlaeota</taxon>
        <taxon>Candidatus Sumerlaeia</taxon>
        <taxon>Candidatus Sumerlaeales</taxon>
        <taxon>Candidatus Sumerlaeaceae</taxon>
        <taxon>Candidatus Sumerlaea</taxon>
    </lineage>
</organism>
<comment type="similarity">
    <text evidence="5">Belongs to the CDS family.</text>
</comment>
<feature type="transmembrane region" description="Helical" evidence="24">
    <location>
        <begin position="138"/>
        <end position="157"/>
    </location>
</feature>
<comment type="pathway">
    <text evidence="4">Lipid metabolism.</text>
</comment>
<protein>
    <recommendedName>
        <fullName evidence="7">Phosphatidate cytidylyltransferase</fullName>
        <ecNumber evidence="6">2.7.7.41</ecNumber>
    </recommendedName>
    <alternativeName>
        <fullName evidence="20">CDP-DAG synthase</fullName>
    </alternativeName>
    <alternativeName>
        <fullName evidence="22">CDP-DG synthase</fullName>
    </alternativeName>
    <alternativeName>
        <fullName evidence="18">CDP-diacylglycerol synthase</fullName>
    </alternativeName>
    <alternativeName>
        <fullName evidence="21">CDP-diglyceride pyrophosphorylase</fullName>
    </alternativeName>
    <alternativeName>
        <fullName evidence="23">CDP-diglyceride synthase</fullName>
    </alternativeName>
    <alternativeName>
        <fullName evidence="19">CTP:phosphatidate cytidylyltransferase</fullName>
    </alternativeName>
</protein>
<evidence type="ECO:0000256" key="11">
    <source>
        <dbReference type="ARBA" id="ARBA00022692"/>
    </source>
</evidence>
<comment type="catalytic activity">
    <reaction evidence="1">
        <text>a 1,2-diacyl-sn-glycero-3-phosphate + CTP + H(+) = a CDP-1,2-diacyl-sn-glycerol + diphosphate</text>
        <dbReference type="Rhea" id="RHEA:16229"/>
        <dbReference type="ChEBI" id="CHEBI:15378"/>
        <dbReference type="ChEBI" id="CHEBI:33019"/>
        <dbReference type="ChEBI" id="CHEBI:37563"/>
        <dbReference type="ChEBI" id="CHEBI:58332"/>
        <dbReference type="ChEBI" id="CHEBI:58608"/>
        <dbReference type="EC" id="2.7.7.41"/>
    </reaction>
</comment>
<keyword evidence="17" id="KW-1208">Phospholipid metabolism</keyword>
<evidence type="ECO:0000313" key="26">
    <source>
        <dbReference type="Proteomes" id="UP000262583"/>
    </source>
</evidence>
<name>A0A2Z4Y179_SUMC1</name>
<evidence type="ECO:0000256" key="18">
    <source>
        <dbReference type="ARBA" id="ARBA00029893"/>
    </source>
</evidence>
<evidence type="ECO:0000256" key="23">
    <source>
        <dbReference type="ARBA" id="ARBA00033406"/>
    </source>
</evidence>
<feature type="transmembrane region" description="Helical" evidence="24">
    <location>
        <begin position="114"/>
        <end position="132"/>
    </location>
</feature>
<keyword evidence="14" id="KW-0443">Lipid metabolism</keyword>